<evidence type="ECO:0000313" key="4">
    <source>
        <dbReference type="Proteomes" id="UP001164743"/>
    </source>
</evidence>
<proteinExistence type="predicted"/>
<feature type="region of interest" description="Disordered" evidence="1">
    <location>
        <begin position="68"/>
        <end position="195"/>
    </location>
</feature>
<gene>
    <name evidence="3" type="ORF">PtA15_5A388</name>
</gene>
<feature type="signal peptide" evidence="2">
    <location>
        <begin position="1"/>
        <end position="20"/>
    </location>
</feature>
<organism evidence="3 4">
    <name type="scientific">Puccinia triticina</name>
    <dbReference type="NCBI Taxonomy" id="208348"/>
    <lineage>
        <taxon>Eukaryota</taxon>
        <taxon>Fungi</taxon>
        <taxon>Dikarya</taxon>
        <taxon>Basidiomycota</taxon>
        <taxon>Pucciniomycotina</taxon>
        <taxon>Pucciniomycetes</taxon>
        <taxon>Pucciniales</taxon>
        <taxon>Pucciniaceae</taxon>
        <taxon>Puccinia</taxon>
    </lineage>
</organism>
<name>A0ABY7CLX5_9BASI</name>
<reference evidence="3" key="1">
    <citation type="submission" date="2022-10" db="EMBL/GenBank/DDBJ databases">
        <title>Puccinia triticina Genome sequencing and assembly.</title>
        <authorList>
            <person name="Li C."/>
        </authorList>
    </citation>
    <scope>NUCLEOTIDE SEQUENCE</scope>
    <source>
        <strain evidence="3">Pt15</strain>
    </source>
</reference>
<feature type="compositionally biased region" description="Polar residues" evidence="1">
    <location>
        <begin position="81"/>
        <end position="102"/>
    </location>
</feature>
<keyword evidence="2" id="KW-0732">Signal</keyword>
<dbReference type="RefSeq" id="XP_053020370.1">
    <property type="nucleotide sequence ID" value="XM_053169143.1"/>
</dbReference>
<feature type="compositionally biased region" description="Polar residues" evidence="1">
    <location>
        <begin position="138"/>
        <end position="147"/>
    </location>
</feature>
<dbReference type="EMBL" id="CP110425">
    <property type="protein sequence ID" value="WAQ84815.1"/>
    <property type="molecule type" value="Genomic_DNA"/>
</dbReference>
<evidence type="ECO:0000256" key="1">
    <source>
        <dbReference type="SAM" id="MobiDB-lite"/>
    </source>
</evidence>
<dbReference type="GeneID" id="77810038"/>
<sequence>MWFLYGKISLISLAFYLTLCARTSISTQDWTYLHDFEDNRWQRTPCAEPDGPSTELLGLHHSPLVPHPRGSSMASEILNYPGNSMLQPTLTGQDIHDSSQAPPSVDERFCPDLQVDTRRIDGELGPRKRIKHSHGHLSWTQETTSDSALKPGTSHDHDNVKSGKRPILYKQGHPPQTSQTIGDPPTRSRGTRSQNKIPVIEEYCEEMSKKLRVTLVHSPRTLWQTVHPTLPILSRLRNGEKLSRDIRIANGDGTKNKPQGVAIMQSLYESLLWEIYHSHTTRLDPPQEHVMHVRNIFGRLDQEIFQPKDGVTLIGISVEAGEF</sequence>
<dbReference type="Proteomes" id="UP001164743">
    <property type="component" value="Chromosome 5A"/>
</dbReference>
<accession>A0ABY7CLX5</accession>
<protein>
    <submittedName>
        <fullName evidence="3">Uncharacterized protein</fullName>
    </submittedName>
</protein>
<evidence type="ECO:0000256" key="2">
    <source>
        <dbReference type="SAM" id="SignalP"/>
    </source>
</evidence>
<evidence type="ECO:0000313" key="3">
    <source>
        <dbReference type="EMBL" id="WAQ84815.1"/>
    </source>
</evidence>
<feature type="compositionally biased region" description="Basic and acidic residues" evidence="1">
    <location>
        <begin position="105"/>
        <end position="126"/>
    </location>
</feature>
<keyword evidence="4" id="KW-1185">Reference proteome</keyword>
<feature type="chain" id="PRO_5046840839" evidence="2">
    <location>
        <begin position="21"/>
        <end position="323"/>
    </location>
</feature>